<accession>M1XQN6</accession>
<dbReference type="Pfam" id="PF05573">
    <property type="entry name" value="NosL"/>
    <property type="match status" value="1"/>
</dbReference>
<dbReference type="Proteomes" id="UP000011867">
    <property type="component" value="Chromosome"/>
</dbReference>
<organism evidence="5 6">
    <name type="scientific">Natronomonas moolapensis (strain DSM 18674 / CECT 7526 / JCM 14361 / 8.8.11)</name>
    <dbReference type="NCBI Taxonomy" id="268739"/>
    <lineage>
        <taxon>Archaea</taxon>
        <taxon>Methanobacteriati</taxon>
        <taxon>Methanobacteriota</taxon>
        <taxon>Stenosarchaea group</taxon>
        <taxon>Halobacteria</taxon>
        <taxon>Halobacteriales</taxon>
        <taxon>Natronomonadaceae</taxon>
        <taxon>Natronomonas</taxon>
    </lineage>
</organism>
<feature type="region of interest" description="Disordered" evidence="2">
    <location>
        <begin position="301"/>
        <end position="335"/>
    </location>
</feature>
<dbReference type="Gene3D" id="3.30.70.2050">
    <property type="match status" value="1"/>
</dbReference>
<keyword evidence="3" id="KW-1133">Transmembrane helix</keyword>
<name>M1XQN6_NATM8</name>
<dbReference type="InterPro" id="IPR012334">
    <property type="entry name" value="Pectin_lyas_fold"/>
</dbReference>
<dbReference type="EMBL" id="HF582854">
    <property type="protein sequence ID" value="CCQ36485.1"/>
    <property type="molecule type" value="Genomic_DNA"/>
</dbReference>
<dbReference type="Pfam" id="PF05048">
    <property type="entry name" value="NosD"/>
    <property type="match status" value="1"/>
</dbReference>
<sequence length="703" mass="75531">MSAEPQPRVETRTVATVSVLVVVVGLAAGIFVVDFGSATPEPVAFDETVSVGLTLEDEMRLEDDERFDARIELPRAQVFYSQYPYVVGYYGIDSFVAKQRQPSHEQRFGFPNTVYVTEYTDSGVELNDERLPVTEFAPGWVPADEAFYVVDSEARTTSGDAVVPFDTRTSAEAFADEYSGTVIDWADMLDRPIEIDGADTVRDRTEDQRRDANETVETRDSLLDRPVSVVVGEDEPTVRSAVEAAPPNTTVRVPAGTYRERLEIDTPVTLRADGDARIVGDGNGTVVTVTANRTALAGLDVSGVGDSTPGPTVTDGHAGSNVGGGGHNHGDAEGEDSWDAEIEDDYAQGDAAIEVSGAGNILVTDTHIDTDAAGIILYASPGAVVRNTTVVGSENYREGHMGVVAMRSPGVVEGSTFLGGLDGVYTHRSDGIVIRDNRMRGNRNGVHLMFTSGALVADNDIATEETAGIYVMTGPERNALLGNEIRDAETGISVGGTDSYVAGNVLAENDLGLRIEATASVVERNVIADNRDGVETWALLPTNRVTHNDFVDNERHVAVSSGRLRVWSHDGEGNYWEGAIGTTDGTVVERPYTPTDPVDGRLHRVDGAGTLAQAPALSALAGFQGVVPGMRADEVIDTAPRCAPVRAEWFERTGRTDIEPICRSSGDTPAETRHSETVRRPTDRPEYDDRTILRTTIERDSLG</sequence>
<feature type="compositionally biased region" description="Basic and acidic residues" evidence="2">
    <location>
        <begin position="670"/>
        <end position="688"/>
    </location>
</feature>
<dbReference type="HOGENOM" id="CLU_426783_0_0_2"/>
<reference evidence="5 6" key="1">
    <citation type="journal article" date="2013" name="Genome Announc.">
        <title>Genome of the haloarchaeon Natronomonas moolapensis, a neutrophilic member of a previously haloalkaliphilic genus.</title>
        <authorList>
            <person name="Dyall-Smith M.L."/>
            <person name="Pfeiffer F."/>
            <person name="Oberwinkler T."/>
            <person name="Klee K."/>
            <person name="Rampp M."/>
            <person name="Palm P."/>
            <person name="Gross K."/>
            <person name="Schuster S.C."/>
            <person name="Oesterhelt D."/>
        </authorList>
    </citation>
    <scope>NUCLEOTIDE SEQUENCE [LARGE SCALE GENOMIC DNA]</scope>
    <source>
        <strain evidence="6">DSM 18674 / JCM 14361 / 8.8.11</strain>
    </source>
</reference>
<dbReference type="eggNOG" id="arCOG02519">
    <property type="taxonomic scope" value="Archaea"/>
</dbReference>
<evidence type="ECO:0000259" key="4">
    <source>
        <dbReference type="Pfam" id="PF05048"/>
    </source>
</evidence>
<dbReference type="OrthoDB" id="29186at2157"/>
<dbReference type="PANTHER" id="PTHR22990">
    <property type="entry name" value="F-BOX ONLY PROTEIN"/>
    <property type="match status" value="1"/>
</dbReference>
<dbReference type="SUPFAM" id="SSF51126">
    <property type="entry name" value="Pectin lyase-like"/>
    <property type="match status" value="1"/>
</dbReference>
<dbReference type="PANTHER" id="PTHR22990:SF15">
    <property type="entry name" value="F-BOX ONLY PROTEIN 10"/>
    <property type="match status" value="1"/>
</dbReference>
<dbReference type="InterPro" id="IPR011050">
    <property type="entry name" value="Pectin_lyase_fold/virulence"/>
</dbReference>
<evidence type="ECO:0000313" key="6">
    <source>
        <dbReference type="Proteomes" id="UP000011867"/>
    </source>
</evidence>
<dbReference type="Gene3D" id="2.160.20.10">
    <property type="entry name" value="Single-stranded right-handed beta-helix, Pectin lyase-like"/>
    <property type="match status" value="1"/>
</dbReference>
<feature type="domain" description="Periplasmic copper-binding protein NosD beta helix" evidence="4">
    <location>
        <begin position="412"/>
        <end position="577"/>
    </location>
</feature>
<dbReference type="SMART" id="SM00710">
    <property type="entry name" value="PbH1"/>
    <property type="match status" value="7"/>
</dbReference>
<dbReference type="AlphaFoldDB" id="M1XQN6"/>
<dbReference type="GeneID" id="14652837"/>
<evidence type="ECO:0000256" key="2">
    <source>
        <dbReference type="SAM" id="MobiDB-lite"/>
    </source>
</evidence>
<keyword evidence="3" id="KW-0472">Membrane</keyword>
<proteinExistence type="predicted"/>
<feature type="region of interest" description="Disordered" evidence="2">
    <location>
        <begin position="660"/>
        <end position="688"/>
    </location>
</feature>
<keyword evidence="3" id="KW-0812">Transmembrane</keyword>
<dbReference type="InterPro" id="IPR007742">
    <property type="entry name" value="NosD_dom"/>
</dbReference>
<evidence type="ECO:0000256" key="3">
    <source>
        <dbReference type="SAM" id="Phobius"/>
    </source>
</evidence>
<dbReference type="InterPro" id="IPR006626">
    <property type="entry name" value="PbH1"/>
</dbReference>
<evidence type="ECO:0000256" key="1">
    <source>
        <dbReference type="ARBA" id="ARBA00022737"/>
    </source>
</evidence>
<keyword evidence="6" id="KW-1185">Reference proteome</keyword>
<dbReference type="KEGG" id="nmo:Nmlp_2317"/>
<dbReference type="SUPFAM" id="SSF160387">
    <property type="entry name" value="NosL/MerB-like"/>
    <property type="match status" value="1"/>
</dbReference>
<dbReference type="RefSeq" id="WP_015409284.1">
    <property type="nucleotide sequence ID" value="NC_020388.1"/>
</dbReference>
<keyword evidence="1" id="KW-0677">Repeat</keyword>
<dbReference type="InterPro" id="IPR051550">
    <property type="entry name" value="SCF-Subunits/Alg-Epimerases"/>
</dbReference>
<feature type="transmembrane region" description="Helical" evidence="3">
    <location>
        <begin position="12"/>
        <end position="33"/>
    </location>
</feature>
<dbReference type="InterPro" id="IPR008719">
    <property type="entry name" value="N2O_reductase_NosL"/>
</dbReference>
<protein>
    <submittedName>
        <fullName evidence="5">ABC-type transport system periplasmic substrate-binding protein (Probable substrate copper)</fullName>
    </submittedName>
</protein>
<evidence type="ECO:0000313" key="5">
    <source>
        <dbReference type="EMBL" id="CCQ36485.1"/>
    </source>
</evidence>
<dbReference type="STRING" id="268739.Nmlp_2317"/>
<gene>
    <name evidence="5" type="primary">nosD2</name>
    <name evidence="5" type="ordered locus">Nmlp_2317</name>
</gene>